<protein>
    <submittedName>
        <fullName evidence="3">Activator of Hsp90 ATPase homolog 1-like protein</fullName>
    </submittedName>
</protein>
<evidence type="ECO:0000313" key="3">
    <source>
        <dbReference type="EMBL" id="SED77435.1"/>
    </source>
</evidence>
<organism evidence="3 4">
    <name type="scientific">Ruania alba</name>
    <dbReference type="NCBI Taxonomy" id="648782"/>
    <lineage>
        <taxon>Bacteria</taxon>
        <taxon>Bacillati</taxon>
        <taxon>Actinomycetota</taxon>
        <taxon>Actinomycetes</taxon>
        <taxon>Micrococcales</taxon>
        <taxon>Ruaniaceae</taxon>
        <taxon>Ruania</taxon>
    </lineage>
</organism>
<dbReference type="SUPFAM" id="SSF55961">
    <property type="entry name" value="Bet v1-like"/>
    <property type="match status" value="1"/>
</dbReference>
<dbReference type="EMBL" id="FNTX01000001">
    <property type="protein sequence ID" value="SED77435.1"/>
    <property type="molecule type" value="Genomic_DNA"/>
</dbReference>
<dbReference type="Proteomes" id="UP000199220">
    <property type="component" value="Unassembled WGS sequence"/>
</dbReference>
<dbReference type="Gene3D" id="3.30.530.20">
    <property type="match status" value="1"/>
</dbReference>
<dbReference type="OrthoDB" id="3365660at2"/>
<evidence type="ECO:0000256" key="1">
    <source>
        <dbReference type="ARBA" id="ARBA00006817"/>
    </source>
</evidence>
<sequence>MMPESLGEVTRDGEIVVLRYQRTLTHPRETVWRAITESEHLRHWFPADIIGERTAGAELTITFWPESIEQAGSEIEAAGLDLDDASLPGRLLTWDPPHTFEFTWETEQLRFDLIPDGAGTLLTLTVRAEKPAPRGFASTATGYHLCIDALVAHVHEDRADLFDAERTAALETRYAAAL</sequence>
<dbReference type="InterPro" id="IPR023393">
    <property type="entry name" value="START-like_dom_sf"/>
</dbReference>
<keyword evidence="4" id="KW-1185">Reference proteome</keyword>
<evidence type="ECO:0000313" key="4">
    <source>
        <dbReference type="Proteomes" id="UP000199220"/>
    </source>
</evidence>
<gene>
    <name evidence="3" type="ORF">SAMN04488554_0660</name>
</gene>
<dbReference type="AlphaFoldDB" id="A0A1H5DEV3"/>
<evidence type="ECO:0000259" key="2">
    <source>
        <dbReference type="Pfam" id="PF08327"/>
    </source>
</evidence>
<feature type="domain" description="Activator of Hsp90 ATPase homologue 1/2-like C-terminal" evidence="2">
    <location>
        <begin position="26"/>
        <end position="154"/>
    </location>
</feature>
<proteinExistence type="inferred from homology"/>
<dbReference type="InterPro" id="IPR013538">
    <property type="entry name" value="ASHA1/2-like_C"/>
</dbReference>
<accession>A0A1H5DEV3</accession>
<reference evidence="4" key="1">
    <citation type="submission" date="2016-10" db="EMBL/GenBank/DDBJ databases">
        <authorList>
            <person name="Varghese N."/>
            <person name="Submissions S."/>
        </authorList>
    </citation>
    <scope>NUCLEOTIDE SEQUENCE [LARGE SCALE GENOMIC DNA]</scope>
    <source>
        <strain evidence="4">DSM 21368</strain>
    </source>
</reference>
<dbReference type="STRING" id="648782.SAMN04488554_0660"/>
<comment type="similarity">
    <text evidence="1">Belongs to the AHA1 family.</text>
</comment>
<name>A0A1H5DEV3_9MICO</name>
<dbReference type="Pfam" id="PF08327">
    <property type="entry name" value="AHSA1"/>
    <property type="match status" value="1"/>
</dbReference>